<reference evidence="1 2" key="1">
    <citation type="submission" date="2018-08" db="EMBL/GenBank/DDBJ databases">
        <title>Recombination of ecologically and evolutionarily significant loci maintains genetic cohesion in the Pseudomonas syringae species complex.</title>
        <authorList>
            <person name="Dillon M."/>
            <person name="Thakur S."/>
            <person name="Almeida R.N.D."/>
            <person name="Weir B.S."/>
            <person name="Guttman D.S."/>
        </authorList>
    </citation>
    <scope>NUCLEOTIDE SEQUENCE [LARGE SCALE GENOMIC DNA]</scope>
    <source>
        <strain evidence="1 2">ICMP 4182</strain>
    </source>
</reference>
<sequence length="138" mass="15339">MILRSKLQSTSSGRALNVLSFFGMRNPFAIKGVHVVMIIKQVCGTRLCSSFHSGMIQGWSMRRNFEVARCILFSVQESPDITGITYLDLDKFAAAAGLSGYDWSYGMRLMVDGGFLGCDNGRYQLTWAGHDLLDQLSK</sequence>
<comment type="caution">
    <text evidence="1">The sequence shown here is derived from an EMBL/GenBank/DDBJ whole genome shotgun (WGS) entry which is preliminary data.</text>
</comment>
<proteinExistence type="predicted"/>
<name>A0AB74B770_PSESG</name>
<evidence type="ECO:0000313" key="1">
    <source>
        <dbReference type="EMBL" id="RMQ21396.1"/>
    </source>
</evidence>
<dbReference type="EMBL" id="RBQX01000027">
    <property type="protein sequence ID" value="RMQ21396.1"/>
    <property type="molecule type" value="Genomic_DNA"/>
</dbReference>
<gene>
    <name evidence="1" type="ORF">ALQ11_101356</name>
</gene>
<dbReference type="AlphaFoldDB" id="A0AB74B770"/>
<organism evidence="1 2">
    <name type="scientific">Pseudomonas savastanoi pv. glycinea</name>
    <name type="common">Pseudomonas syringae pv. glycinea</name>
    <dbReference type="NCBI Taxonomy" id="318"/>
    <lineage>
        <taxon>Bacteria</taxon>
        <taxon>Pseudomonadati</taxon>
        <taxon>Pseudomonadota</taxon>
        <taxon>Gammaproteobacteria</taxon>
        <taxon>Pseudomonadales</taxon>
        <taxon>Pseudomonadaceae</taxon>
        <taxon>Pseudomonas</taxon>
    </lineage>
</organism>
<evidence type="ECO:0000313" key="2">
    <source>
        <dbReference type="Proteomes" id="UP000272471"/>
    </source>
</evidence>
<dbReference type="Proteomes" id="UP000272471">
    <property type="component" value="Unassembled WGS sequence"/>
</dbReference>
<accession>A0AB74B770</accession>
<protein>
    <submittedName>
        <fullName evidence="1">Uncharacterized protein</fullName>
    </submittedName>
</protein>